<comment type="caution">
    <text evidence="4">The sequence shown here is derived from an EMBL/GenBank/DDBJ whole genome shotgun (WGS) entry which is preliminary data.</text>
</comment>
<reference evidence="4" key="1">
    <citation type="submission" date="2020-01" db="EMBL/GenBank/DDBJ databases">
        <title>Muricauda ochracea sp. nov., isolated from a tidal flat of Garorim bay in Korea.</title>
        <authorList>
            <person name="Kim D."/>
            <person name="Yoo Y."/>
            <person name="Kim J.-J."/>
        </authorList>
    </citation>
    <scope>NUCLEOTIDE SEQUENCE</scope>
    <source>
        <strain evidence="4">JGD-17</strain>
    </source>
</reference>
<dbReference type="Pfam" id="PF13424">
    <property type="entry name" value="TPR_12"/>
    <property type="match status" value="2"/>
</dbReference>
<dbReference type="Gene3D" id="1.25.40.10">
    <property type="entry name" value="Tetratricopeptide repeat domain"/>
    <property type="match status" value="2"/>
</dbReference>
<evidence type="ECO:0000313" key="5">
    <source>
        <dbReference type="Proteomes" id="UP000667650"/>
    </source>
</evidence>
<keyword evidence="2" id="KW-0175">Coiled coil</keyword>
<sequence>MKYLNGFLLFTILLSTSLYGQNQEKIDSLTSAYKKQKEDTLKVQTIKALFNAYLYSNPEVAKKFAEEQLALSRKIGFEKGVASGLYNLGVYHSNVDNIDSSRIYYQNAFKKYNQLMDLDGLTGVNHGLAILEYSEGNYSKALGLLDKNIKLYLEEVNDSSGLAMTYDFIGSINMYMGNHNIALKETLKALNILAKIDEEIRKADALNHLAAIEFYLHNFEESIDYNLQALQIYRNENDRYFEAQALNDIGNTYYYLEEYEKAIEILGQSLDISTEMGIVILQATAFNNLGKAHAELEQFETAISYLERSLSILENSTNRNKTAEVLNDIGNVYNAQKEPELAITYLNKSIALADTIQARENLKNGFFYRSNAYENMGNYKMALIDFKNYKSTTDSIFDATKSKQIEELRTIYETEKKEAEIALQQEEIKTLNEKAKVDKLTKGLYAGGMASALALFGLSVFGYRQRIKKNRIAREKQEEIYRQEIEHKKKELASQTLHLVQKNTFLEELKENLENLKSSPEKFKMEFRRIVMLLKKEKASDKDWETFKTYFSEVHNDFDQKLKTLYADISEKEIRLAAFLRMNLTTKEIAATMNVLPDSILKSKYRLKKKLGLGKDMDLTSFLNTL</sequence>
<dbReference type="SUPFAM" id="SSF46894">
    <property type="entry name" value="C-terminal effector domain of the bipartite response regulators"/>
    <property type="match status" value="1"/>
</dbReference>
<feature type="repeat" description="TPR" evidence="1">
    <location>
        <begin position="283"/>
        <end position="316"/>
    </location>
</feature>
<dbReference type="PROSITE" id="PS50005">
    <property type="entry name" value="TPR"/>
    <property type="match status" value="2"/>
</dbReference>
<proteinExistence type="predicted"/>
<evidence type="ECO:0000256" key="3">
    <source>
        <dbReference type="SAM" id="Phobius"/>
    </source>
</evidence>
<accession>A0A964TCC4</accession>
<gene>
    <name evidence="4" type="ORF">GTQ34_03050</name>
</gene>
<protein>
    <submittedName>
        <fullName evidence="4">Tetratricopeptide repeat protein</fullName>
    </submittedName>
</protein>
<feature type="transmembrane region" description="Helical" evidence="3">
    <location>
        <begin position="444"/>
        <end position="463"/>
    </location>
</feature>
<feature type="repeat" description="TPR" evidence="1">
    <location>
        <begin position="243"/>
        <end position="276"/>
    </location>
</feature>
<organism evidence="4 5">
    <name type="scientific">Flagellimonas ochracea</name>
    <dbReference type="NCBI Taxonomy" id="2696472"/>
    <lineage>
        <taxon>Bacteria</taxon>
        <taxon>Pseudomonadati</taxon>
        <taxon>Bacteroidota</taxon>
        <taxon>Flavobacteriia</taxon>
        <taxon>Flavobacteriales</taxon>
        <taxon>Flavobacteriaceae</taxon>
        <taxon>Flagellimonas</taxon>
    </lineage>
</organism>
<feature type="coiled-coil region" evidence="2">
    <location>
        <begin position="405"/>
        <end position="434"/>
    </location>
</feature>
<dbReference type="SUPFAM" id="SSF48452">
    <property type="entry name" value="TPR-like"/>
    <property type="match status" value="2"/>
</dbReference>
<name>A0A964TCC4_9FLAO</name>
<dbReference type="EMBL" id="JAAABI010000001">
    <property type="protein sequence ID" value="NAY90886.1"/>
    <property type="molecule type" value="Genomic_DNA"/>
</dbReference>
<evidence type="ECO:0000256" key="2">
    <source>
        <dbReference type="SAM" id="Coils"/>
    </source>
</evidence>
<keyword evidence="3" id="KW-0472">Membrane</keyword>
<evidence type="ECO:0000313" key="4">
    <source>
        <dbReference type="EMBL" id="NAY90886.1"/>
    </source>
</evidence>
<keyword evidence="3" id="KW-1133">Transmembrane helix</keyword>
<keyword evidence="1" id="KW-0802">TPR repeat</keyword>
<keyword evidence="3" id="KW-0812">Transmembrane</keyword>
<dbReference type="AlphaFoldDB" id="A0A964TCC4"/>
<dbReference type="SMART" id="SM00028">
    <property type="entry name" value="TPR"/>
    <property type="match status" value="6"/>
</dbReference>
<evidence type="ECO:0000256" key="1">
    <source>
        <dbReference type="PROSITE-ProRule" id="PRU00339"/>
    </source>
</evidence>
<dbReference type="InterPro" id="IPR016032">
    <property type="entry name" value="Sig_transdc_resp-reg_C-effctor"/>
</dbReference>
<dbReference type="InterPro" id="IPR019734">
    <property type="entry name" value="TPR_rpt"/>
</dbReference>
<feature type="coiled-coil region" evidence="2">
    <location>
        <begin position="499"/>
        <end position="526"/>
    </location>
</feature>
<dbReference type="Proteomes" id="UP000667650">
    <property type="component" value="Unassembled WGS sequence"/>
</dbReference>
<dbReference type="GO" id="GO:0003677">
    <property type="term" value="F:DNA binding"/>
    <property type="evidence" value="ECO:0007669"/>
    <property type="project" value="InterPro"/>
</dbReference>
<dbReference type="InterPro" id="IPR011990">
    <property type="entry name" value="TPR-like_helical_dom_sf"/>
</dbReference>
<keyword evidence="5" id="KW-1185">Reference proteome</keyword>
<dbReference type="GO" id="GO:0006355">
    <property type="term" value="P:regulation of DNA-templated transcription"/>
    <property type="evidence" value="ECO:0007669"/>
    <property type="project" value="InterPro"/>
</dbReference>
<dbReference type="PANTHER" id="PTHR10098">
    <property type="entry name" value="RAPSYN-RELATED"/>
    <property type="match status" value="1"/>
</dbReference>
<dbReference type="RefSeq" id="WP_166522283.1">
    <property type="nucleotide sequence ID" value="NZ_JAAABI010000001.1"/>
</dbReference>